<dbReference type="PANTHER" id="PTHR47053">
    <property type="entry name" value="MUREIN DD-ENDOPEPTIDASE MEPH-RELATED"/>
    <property type="match status" value="1"/>
</dbReference>
<dbReference type="Pfam" id="PF00877">
    <property type="entry name" value="NLPC_P60"/>
    <property type="match status" value="1"/>
</dbReference>
<name>A0A2C6DGS3_9GAMM</name>
<evidence type="ECO:0000256" key="6">
    <source>
        <dbReference type="SAM" id="SignalP"/>
    </source>
</evidence>
<evidence type="ECO:0000313" key="8">
    <source>
        <dbReference type="EMBL" id="PHI27953.1"/>
    </source>
</evidence>
<reference evidence="9 11" key="3">
    <citation type="submission" date="2019-03" db="EMBL/GenBank/DDBJ databases">
        <authorList>
            <consortium name="Pathogen Informatics"/>
        </authorList>
    </citation>
    <scope>NUCLEOTIDE SEQUENCE [LARGE SCALE GENOMIC DNA]</scope>
    <source>
        <strain evidence="9 11">NCTC12282</strain>
    </source>
</reference>
<dbReference type="Proteomes" id="UP000373449">
    <property type="component" value="Unassembled WGS sequence"/>
</dbReference>
<keyword evidence="3 9" id="KW-0378">Hydrolase</keyword>
<dbReference type="STRING" id="1111728.GCA_000427805_04688"/>
<evidence type="ECO:0000256" key="4">
    <source>
        <dbReference type="ARBA" id="ARBA00022807"/>
    </source>
</evidence>
<dbReference type="Proteomes" id="UP000224974">
    <property type="component" value="Unassembled WGS sequence"/>
</dbReference>
<feature type="domain" description="NlpC/P60" evidence="7">
    <location>
        <begin position="121"/>
        <end position="251"/>
    </location>
</feature>
<accession>A0A2C6DGS3</accession>
<dbReference type="GO" id="GO:0008234">
    <property type="term" value="F:cysteine-type peptidase activity"/>
    <property type="evidence" value="ECO:0007669"/>
    <property type="project" value="UniProtKB-KW"/>
</dbReference>
<proteinExistence type="inferred from homology"/>
<dbReference type="Gene3D" id="3.90.1720.10">
    <property type="entry name" value="endopeptidase domain like (from Nostoc punctiforme)"/>
    <property type="match status" value="1"/>
</dbReference>
<reference evidence="8" key="2">
    <citation type="submission" date="2017-09" db="EMBL/GenBank/DDBJ databases">
        <title>FDA dAtabase for Regulatory Grade micrObial Sequences (FDA-ARGOS): Supporting development and validation of Infectious Disease Dx tests.</title>
        <authorList>
            <person name="Minogue T."/>
            <person name="Wolcott M."/>
            <person name="Wasieloski L."/>
            <person name="Aguilar W."/>
            <person name="Moore D."/>
            <person name="Tallon L.J."/>
            <person name="Sadzewicz L."/>
            <person name="Ott S."/>
            <person name="Zhao X."/>
            <person name="Nagaraj S."/>
            <person name="Vavikolanu K."/>
            <person name="Aluvathingal J."/>
            <person name="Nadendla S."/>
            <person name="Sichtig H."/>
        </authorList>
    </citation>
    <scope>NUCLEOTIDE SEQUENCE</scope>
    <source>
        <strain evidence="8">FDAARGOS_387</strain>
    </source>
</reference>
<keyword evidence="6" id="KW-0732">Signal</keyword>
<dbReference type="InterPro" id="IPR000064">
    <property type="entry name" value="NLP_P60_dom"/>
</dbReference>
<dbReference type="EC" id="3.4.-.-" evidence="9"/>
<feature type="compositionally biased region" description="Low complexity" evidence="5">
    <location>
        <begin position="43"/>
        <end position="53"/>
    </location>
</feature>
<dbReference type="SUPFAM" id="SSF54001">
    <property type="entry name" value="Cysteine proteinases"/>
    <property type="match status" value="1"/>
</dbReference>
<evidence type="ECO:0000313" key="9">
    <source>
        <dbReference type="EMBL" id="VFS45696.1"/>
    </source>
</evidence>
<evidence type="ECO:0000313" key="10">
    <source>
        <dbReference type="Proteomes" id="UP000224974"/>
    </source>
</evidence>
<evidence type="ECO:0000256" key="2">
    <source>
        <dbReference type="ARBA" id="ARBA00022670"/>
    </source>
</evidence>
<feature type="signal peptide" evidence="6">
    <location>
        <begin position="1"/>
        <end position="34"/>
    </location>
</feature>
<reference evidence="10" key="1">
    <citation type="submission" date="2017-09" db="EMBL/GenBank/DDBJ databases">
        <title>FDA dAtabase for Regulatory Grade micrObial Sequences (FDA-ARGOS): Supporting development and validation of Infectious Disease Dx tests.</title>
        <authorList>
            <person name="Minogue T."/>
            <person name="Wolcott M."/>
            <person name="Wasieloski L."/>
            <person name="Aguilar W."/>
            <person name="Moore D."/>
            <person name="Tallon L."/>
            <person name="Sadzewicz L."/>
            <person name="Ott S."/>
            <person name="Zhao X."/>
            <person name="Nagaraj S."/>
            <person name="Vavikolanu K."/>
            <person name="Aluvathingal J."/>
            <person name="Nadendla S."/>
            <person name="Sichtig H."/>
        </authorList>
    </citation>
    <scope>NUCLEOTIDE SEQUENCE [LARGE SCALE GENOMIC DNA]</scope>
    <source>
        <strain evidence="10">FDAARGOS_387</strain>
    </source>
</reference>
<gene>
    <name evidence="9" type="primary">yafL</name>
    <name evidence="8" type="ORF">CRN84_00660</name>
    <name evidence="9" type="ORF">NCTC12282_00579</name>
</gene>
<dbReference type="PROSITE" id="PS51935">
    <property type="entry name" value="NLPC_P60"/>
    <property type="match status" value="1"/>
</dbReference>
<protein>
    <submittedName>
        <fullName evidence="8">Peptidoglycan endopeptidase</fullName>
    </submittedName>
    <submittedName>
        <fullName evidence="9">Probable endopeptidase YafL</fullName>
        <ecNumber evidence="9">3.4.-.-</ecNumber>
    </submittedName>
</protein>
<dbReference type="AlphaFoldDB" id="A0A2C6DGS3"/>
<dbReference type="EMBL" id="PDDX01000001">
    <property type="protein sequence ID" value="PHI27953.1"/>
    <property type="molecule type" value="Genomic_DNA"/>
</dbReference>
<dbReference type="PANTHER" id="PTHR47053:SF1">
    <property type="entry name" value="MUREIN DD-ENDOPEPTIDASE MEPH-RELATED"/>
    <property type="match status" value="1"/>
</dbReference>
<dbReference type="EMBL" id="CAADJA010000002">
    <property type="protein sequence ID" value="VFS45696.1"/>
    <property type="molecule type" value="Genomic_DNA"/>
</dbReference>
<comment type="similarity">
    <text evidence="1">Belongs to the peptidase C40 family.</text>
</comment>
<evidence type="ECO:0000313" key="11">
    <source>
        <dbReference type="Proteomes" id="UP000373449"/>
    </source>
</evidence>
<evidence type="ECO:0000259" key="7">
    <source>
        <dbReference type="PROSITE" id="PS51935"/>
    </source>
</evidence>
<dbReference type="OrthoDB" id="9807055at2"/>
<dbReference type="InterPro" id="IPR038765">
    <property type="entry name" value="Papain-like_cys_pep_sf"/>
</dbReference>
<organism evidence="8 10">
    <name type="scientific">Budvicia aquatica</name>
    <dbReference type="NCBI Taxonomy" id="82979"/>
    <lineage>
        <taxon>Bacteria</taxon>
        <taxon>Pseudomonadati</taxon>
        <taxon>Pseudomonadota</taxon>
        <taxon>Gammaproteobacteria</taxon>
        <taxon>Enterobacterales</taxon>
        <taxon>Budviciaceae</taxon>
        <taxon>Budvicia</taxon>
    </lineage>
</organism>
<keyword evidence="4" id="KW-0788">Thiol protease</keyword>
<evidence type="ECO:0000256" key="5">
    <source>
        <dbReference type="SAM" id="MobiDB-lite"/>
    </source>
</evidence>
<sequence length="257" mass="28863">MMNYLQQNFSASFNIPWPAIICILMLFISFHAHAAHPHKTTKKPPVVTQSVSKNSDKRKRSSKKASVHSHTSTYSNQRKISKSADKAPTGVNPFAQRKVQNLNITDGMHPQISAIQDTKLTAAKRKVISKLMQQLGKPYHYGGASPQTGFDCSGLVKYAYSDQLKTSLPRTADNMFSMSAEQAQKIKKEELHTGDLVFFRTNRSRNHAGHVGVYLGDGEFIQAPRTGQDIQISRLDDDYWQDHYIGARRVLLAYAVK</sequence>
<feature type="compositionally biased region" description="Basic residues" evidence="5">
    <location>
        <begin position="56"/>
        <end position="67"/>
    </location>
</feature>
<evidence type="ECO:0000256" key="1">
    <source>
        <dbReference type="ARBA" id="ARBA00007074"/>
    </source>
</evidence>
<keyword evidence="2" id="KW-0645">Protease</keyword>
<feature type="chain" id="PRO_5033301053" evidence="6">
    <location>
        <begin position="35"/>
        <end position="257"/>
    </location>
</feature>
<dbReference type="InterPro" id="IPR051202">
    <property type="entry name" value="Peptidase_C40"/>
</dbReference>
<evidence type="ECO:0000256" key="3">
    <source>
        <dbReference type="ARBA" id="ARBA00022801"/>
    </source>
</evidence>
<feature type="region of interest" description="Disordered" evidence="5">
    <location>
        <begin position="37"/>
        <end position="93"/>
    </location>
</feature>
<keyword evidence="10" id="KW-1185">Reference proteome</keyword>
<dbReference type="GO" id="GO:0006508">
    <property type="term" value="P:proteolysis"/>
    <property type="evidence" value="ECO:0007669"/>
    <property type="project" value="UniProtKB-KW"/>
</dbReference>